<evidence type="ECO:0000256" key="7">
    <source>
        <dbReference type="ARBA" id="ARBA00023239"/>
    </source>
</evidence>
<organism evidence="11 12">
    <name type="scientific">Methylophaga thalassica</name>
    <dbReference type="NCBI Taxonomy" id="40223"/>
    <lineage>
        <taxon>Bacteria</taxon>
        <taxon>Pseudomonadati</taxon>
        <taxon>Pseudomonadota</taxon>
        <taxon>Gammaproteobacteria</taxon>
        <taxon>Thiotrichales</taxon>
        <taxon>Piscirickettsiaceae</taxon>
        <taxon>Methylophaga</taxon>
    </lineage>
</organism>
<dbReference type="InterPro" id="IPR004838">
    <property type="entry name" value="NHTrfase_class1_PyrdxlP-BS"/>
</dbReference>
<comment type="function">
    <text evidence="2">Decarboxylates L-threonine-O-3-phosphate to yield (R)-1-amino-2-propanol O-2-phosphate, the precursor for the linkage between the nucleotide loop and the corrin ring in cobalamin.</text>
</comment>
<dbReference type="CDD" id="cd00609">
    <property type="entry name" value="AAT_like"/>
    <property type="match status" value="1"/>
</dbReference>
<name>A0ABQ5TVC8_9GAMM</name>
<evidence type="ECO:0000256" key="1">
    <source>
        <dbReference type="ARBA" id="ARBA00001933"/>
    </source>
</evidence>
<dbReference type="Pfam" id="PF00155">
    <property type="entry name" value="Aminotran_1_2"/>
    <property type="match status" value="1"/>
</dbReference>
<comment type="caution">
    <text evidence="11">The sequence shown here is derived from an EMBL/GenBank/DDBJ whole genome shotgun (WGS) entry which is preliminary data.</text>
</comment>
<keyword evidence="7" id="KW-0456">Lyase</keyword>
<comment type="catalytic activity">
    <reaction evidence="9">
        <text>O-phospho-L-threonine + H(+) = (R)-1-aminopropan-2-yl phosphate + CO2</text>
        <dbReference type="Rhea" id="RHEA:11492"/>
        <dbReference type="ChEBI" id="CHEBI:15378"/>
        <dbReference type="ChEBI" id="CHEBI:16526"/>
        <dbReference type="ChEBI" id="CHEBI:58563"/>
        <dbReference type="ChEBI" id="CHEBI:58675"/>
        <dbReference type="EC" id="4.1.1.81"/>
    </reaction>
</comment>
<evidence type="ECO:0000256" key="6">
    <source>
        <dbReference type="ARBA" id="ARBA00022898"/>
    </source>
</evidence>
<evidence type="ECO:0000256" key="9">
    <source>
        <dbReference type="ARBA" id="ARBA00048531"/>
    </source>
</evidence>
<dbReference type="InterPro" id="IPR015422">
    <property type="entry name" value="PyrdxlP-dep_Trfase_small"/>
</dbReference>
<dbReference type="InterPro" id="IPR005860">
    <property type="entry name" value="CobD"/>
</dbReference>
<feature type="domain" description="Aminotransferase class I/classII large" evidence="10">
    <location>
        <begin position="51"/>
        <end position="312"/>
    </location>
</feature>
<reference evidence="11" key="2">
    <citation type="submission" date="2023-01" db="EMBL/GenBank/DDBJ databases">
        <title>Draft genome sequence of Methylophaga thalassica strain NBRC 102424.</title>
        <authorList>
            <person name="Sun Q."/>
            <person name="Mori K."/>
        </authorList>
    </citation>
    <scope>NUCLEOTIDE SEQUENCE</scope>
    <source>
        <strain evidence="11">NBRC 102424</strain>
    </source>
</reference>
<dbReference type="EC" id="4.1.1.81" evidence="4"/>
<evidence type="ECO:0000259" key="10">
    <source>
        <dbReference type="Pfam" id="PF00155"/>
    </source>
</evidence>
<evidence type="ECO:0000256" key="4">
    <source>
        <dbReference type="ARBA" id="ARBA00012285"/>
    </source>
</evidence>
<keyword evidence="5" id="KW-0169">Cobalamin biosynthesis</keyword>
<dbReference type="Gene3D" id="3.40.640.10">
    <property type="entry name" value="Type I PLP-dependent aspartate aminotransferase-like (Major domain)"/>
    <property type="match status" value="1"/>
</dbReference>
<sequence length="331" mass="37608">MLEHGGKLNHYIKKYGIASEYWLDLSTGINPNGWPVPPLPEQVWTRLPEQDDDLLTAAANYYGNESLIALPGSQAAIQFLPQLREPCRVRVIHPCYAEHAYSWQKAGHDVEAIHHDEIDSLLAETDVLIIINPTNPSGRQYKKEQLLSWHQQLQQHDGWLVVDEAFIDTSPDKSLCRLPAMPGLLILRSVGKFFGLAGCRVGFLIAEQSVLDQMKEHLGPWPIATASRYITIHAFKDTDWQQHCRQQLQFQSARLAQLLTRYGLSPTAGTDLFQWVRLSVAKDIHEKLAKNAILTRLFESPASLRFGLPANEQQWQQLEKALQSLRVDHET</sequence>
<evidence type="ECO:0000256" key="5">
    <source>
        <dbReference type="ARBA" id="ARBA00022573"/>
    </source>
</evidence>
<dbReference type="InterPro" id="IPR004839">
    <property type="entry name" value="Aminotransferase_I/II_large"/>
</dbReference>
<evidence type="ECO:0000256" key="2">
    <source>
        <dbReference type="ARBA" id="ARBA00003444"/>
    </source>
</evidence>
<dbReference type="RefSeq" id="WP_007144748.1">
    <property type="nucleotide sequence ID" value="NZ_BSND01000004.1"/>
</dbReference>
<dbReference type="Gene3D" id="3.90.1150.10">
    <property type="entry name" value="Aspartate Aminotransferase, domain 1"/>
    <property type="match status" value="1"/>
</dbReference>
<dbReference type="PANTHER" id="PTHR42885">
    <property type="entry name" value="HISTIDINOL-PHOSPHATE AMINOTRANSFERASE-RELATED"/>
    <property type="match status" value="1"/>
</dbReference>
<dbReference type="InterPro" id="IPR015424">
    <property type="entry name" value="PyrdxlP-dep_Trfase"/>
</dbReference>
<dbReference type="NCBIfam" id="TIGR01140">
    <property type="entry name" value="L_thr_O3P_dcar"/>
    <property type="match status" value="1"/>
</dbReference>
<dbReference type="Proteomes" id="UP001161423">
    <property type="component" value="Unassembled WGS sequence"/>
</dbReference>
<gene>
    <name evidence="11" type="primary">cobC</name>
    <name evidence="11" type="ORF">GCM10007891_13640</name>
</gene>
<evidence type="ECO:0000313" key="12">
    <source>
        <dbReference type="Proteomes" id="UP001161423"/>
    </source>
</evidence>
<comment type="cofactor">
    <cofactor evidence="1">
        <name>pyridoxal 5'-phosphate</name>
        <dbReference type="ChEBI" id="CHEBI:597326"/>
    </cofactor>
</comment>
<reference evidence="11" key="1">
    <citation type="journal article" date="2014" name="Int. J. Syst. Evol. Microbiol.">
        <title>Complete genome of a new Firmicutes species belonging to the dominant human colonic microbiota ('Ruminococcus bicirculans') reveals two chromosomes and a selective capacity to utilize plant glucans.</title>
        <authorList>
            <consortium name="NISC Comparative Sequencing Program"/>
            <person name="Wegmann U."/>
            <person name="Louis P."/>
            <person name="Goesmann A."/>
            <person name="Henrissat B."/>
            <person name="Duncan S.H."/>
            <person name="Flint H.J."/>
        </authorList>
    </citation>
    <scope>NUCLEOTIDE SEQUENCE</scope>
    <source>
        <strain evidence="11">NBRC 102424</strain>
    </source>
</reference>
<evidence type="ECO:0000256" key="3">
    <source>
        <dbReference type="ARBA" id="ARBA00004953"/>
    </source>
</evidence>
<proteinExistence type="predicted"/>
<dbReference type="EMBL" id="BSND01000004">
    <property type="protein sequence ID" value="GLP99510.1"/>
    <property type="molecule type" value="Genomic_DNA"/>
</dbReference>
<dbReference type="SUPFAM" id="SSF53383">
    <property type="entry name" value="PLP-dependent transferases"/>
    <property type="match status" value="1"/>
</dbReference>
<evidence type="ECO:0000256" key="8">
    <source>
        <dbReference type="ARBA" id="ARBA00029996"/>
    </source>
</evidence>
<keyword evidence="6" id="KW-0663">Pyridoxal phosphate</keyword>
<dbReference type="PANTHER" id="PTHR42885:SF1">
    <property type="entry name" value="THREONINE-PHOSPHATE DECARBOXYLASE"/>
    <property type="match status" value="1"/>
</dbReference>
<protein>
    <recommendedName>
        <fullName evidence="4">threonine-phosphate decarboxylase</fullName>
        <ecNumber evidence="4">4.1.1.81</ecNumber>
    </recommendedName>
    <alternativeName>
        <fullName evidence="8">L-threonine-O-3-phosphate decarboxylase</fullName>
    </alternativeName>
</protein>
<accession>A0ABQ5TVC8</accession>
<dbReference type="InterPro" id="IPR015421">
    <property type="entry name" value="PyrdxlP-dep_Trfase_major"/>
</dbReference>
<keyword evidence="12" id="KW-1185">Reference proteome</keyword>
<comment type="pathway">
    <text evidence="3">Cofactor biosynthesis; adenosylcobalamin biosynthesis.</text>
</comment>
<dbReference type="PROSITE" id="PS00105">
    <property type="entry name" value="AA_TRANSFER_CLASS_1"/>
    <property type="match status" value="1"/>
</dbReference>
<evidence type="ECO:0000313" key="11">
    <source>
        <dbReference type="EMBL" id="GLP99510.1"/>
    </source>
</evidence>